<organism evidence="1 2">
    <name type="scientific">Paractinoplanes durhamensis</name>
    <dbReference type="NCBI Taxonomy" id="113563"/>
    <lineage>
        <taxon>Bacteria</taxon>
        <taxon>Bacillati</taxon>
        <taxon>Actinomycetota</taxon>
        <taxon>Actinomycetes</taxon>
        <taxon>Micromonosporales</taxon>
        <taxon>Micromonosporaceae</taxon>
        <taxon>Paractinoplanes</taxon>
    </lineage>
</organism>
<reference evidence="1 2" key="1">
    <citation type="submission" date="2021-01" db="EMBL/GenBank/DDBJ databases">
        <title>Whole genome shotgun sequence of Actinoplanes durhamensis NBRC 14914.</title>
        <authorList>
            <person name="Komaki H."/>
            <person name="Tamura T."/>
        </authorList>
    </citation>
    <scope>NUCLEOTIDE SEQUENCE [LARGE SCALE GENOMIC DNA]</scope>
    <source>
        <strain evidence="1 2">NBRC 14914</strain>
    </source>
</reference>
<name>A0ABQ3Z2W9_9ACTN</name>
<evidence type="ECO:0000313" key="2">
    <source>
        <dbReference type="Proteomes" id="UP000637628"/>
    </source>
</evidence>
<proteinExistence type="predicted"/>
<comment type="caution">
    <text evidence="1">The sequence shown here is derived from an EMBL/GenBank/DDBJ whole genome shotgun (WGS) entry which is preliminary data.</text>
</comment>
<gene>
    <name evidence="1" type="ORF">Adu01nite_55290</name>
</gene>
<dbReference type="RefSeq" id="WP_203730705.1">
    <property type="nucleotide sequence ID" value="NZ_BAAATX010000029.1"/>
</dbReference>
<dbReference type="EMBL" id="BOML01000043">
    <property type="protein sequence ID" value="GIE04179.1"/>
    <property type="molecule type" value="Genomic_DNA"/>
</dbReference>
<keyword evidence="2" id="KW-1185">Reference proteome</keyword>
<accession>A0ABQ3Z2W9</accession>
<dbReference type="Proteomes" id="UP000637628">
    <property type="component" value="Unassembled WGS sequence"/>
</dbReference>
<sequence>MASFNVSYGHMDGAADDLHTATTHIETLTDHVQERSNAYFTTNDGETQLQYTQAHAKINEGLNSMRFAAAVGRQKIEEASAAYKHTDSSTAGLF</sequence>
<dbReference type="InterPro" id="IPR036689">
    <property type="entry name" value="ESAT-6-like_sf"/>
</dbReference>
<dbReference type="SUPFAM" id="SSF140453">
    <property type="entry name" value="EsxAB dimer-like"/>
    <property type="match status" value="1"/>
</dbReference>
<evidence type="ECO:0000313" key="1">
    <source>
        <dbReference type="EMBL" id="GIE04179.1"/>
    </source>
</evidence>
<protein>
    <submittedName>
        <fullName evidence="1">Uncharacterized protein</fullName>
    </submittedName>
</protein>
<dbReference type="Gene3D" id="1.10.287.1060">
    <property type="entry name" value="ESAT-6-like"/>
    <property type="match status" value="1"/>
</dbReference>